<gene>
    <name evidence="1" type="ORF">C3L33_12276</name>
</gene>
<name>A0A6A4L8S0_9ERIC</name>
<proteinExistence type="predicted"/>
<evidence type="ECO:0000313" key="1">
    <source>
        <dbReference type="EMBL" id="KAE9455823.1"/>
    </source>
</evidence>
<comment type="caution">
    <text evidence="1">The sequence shown here is derived from an EMBL/GenBank/DDBJ whole genome shotgun (WGS) entry which is preliminary data.</text>
</comment>
<dbReference type="EMBL" id="QEFC01001795">
    <property type="protein sequence ID" value="KAE9455823.1"/>
    <property type="molecule type" value="Genomic_DNA"/>
</dbReference>
<protein>
    <submittedName>
        <fullName evidence="1">Uncharacterized protein</fullName>
    </submittedName>
</protein>
<dbReference type="Proteomes" id="UP000428333">
    <property type="component" value="Linkage Group LG07"/>
</dbReference>
<dbReference type="OrthoDB" id="777328at2759"/>
<sequence>MDTTVTMDQPNAVENISQKIVKKVEEKFVVVVEAEENLSEVSPSSKVAPIGPITPDSNKETGDFFFCFKSPLTLVSSPRNDNLCASIDFSPCTPVEGGFDPFAPGPEELAMAPHCKKYLKESRVNVARQLKFDSSVNFVLDGNRKSDAETISDDEMILETVYDTLLEAIVSKQTEGLVTEILPLDRGFDGFKTPDSATRLSGIAETCPGAPVKTTGTTRKLRNVDQGLCRKLEF</sequence>
<dbReference type="AlphaFoldDB" id="A0A6A4L8S0"/>
<dbReference type="PANTHER" id="PTHR36310">
    <property type="entry name" value="CYCLIN-DEPENDENT PROTEIN KINASE INHIBITOR SMR11"/>
    <property type="match status" value="1"/>
</dbReference>
<reference evidence="1 2" key="1">
    <citation type="journal article" date="2019" name="Genome Biol. Evol.">
        <title>The Rhododendron genome and chromosomal organization provide insight into shared whole-genome duplications across the heath family (Ericaceae).</title>
        <authorList>
            <person name="Soza V.L."/>
            <person name="Lindsley D."/>
            <person name="Waalkes A."/>
            <person name="Ramage E."/>
            <person name="Patwardhan R.P."/>
            <person name="Burton J.N."/>
            <person name="Adey A."/>
            <person name="Kumar A."/>
            <person name="Qiu R."/>
            <person name="Shendure J."/>
            <person name="Hall B."/>
        </authorList>
    </citation>
    <scope>NUCLEOTIDE SEQUENCE [LARGE SCALE GENOMIC DNA]</scope>
    <source>
        <strain evidence="1">RSF 1966-606</strain>
    </source>
</reference>
<evidence type="ECO:0000313" key="2">
    <source>
        <dbReference type="Proteomes" id="UP000428333"/>
    </source>
</evidence>
<dbReference type="PANTHER" id="PTHR36310:SF1">
    <property type="entry name" value="CYCLIN-DEPENDENT PROTEIN KINASE INHIBITOR SMR11"/>
    <property type="match status" value="1"/>
</dbReference>
<accession>A0A6A4L8S0</accession>
<dbReference type="InterPro" id="IPR038971">
    <property type="entry name" value="SMR11/SMR16"/>
</dbReference>
<keyword evidence="2" id="KW-1185">Reference proteome</keyword>
<feature type="non-terminal residue" evidence="1">
    <location>
        <position position="1"/>
    </location>
</feature>
<organism evidence="1 2">
    <name type="scientific">Rhododendron williamsianum</name>
    <dbReference type="NCBI Taxonomy" id="262921"/>
    <lineage>
        <taxon>Eukaryota</taxon>
        <taxon>Viridiplantae</taxon>
        <taxon>Streptophyta</taxon>
        <taxon>Embryophyta</taxon>
        <taxon>Tracheophyta</taxon>
        <taxon>Spermatophyta</taxon>
        <taxon>Magnoliopsida</taxon>
        <taxon>eudicotyledons</taxon>
        <taxon>Gunneridae</taxon>
        <taxon>Pentapetalae</taxon>
        <taxon>asterids</taxon>
        <taxon>Ericales</taxon>
        <taxon>Ericaceae</taxon>
        <taxon>Ericoideae</taxon>
        <taxon>Rhodoreae</taxon>
        <taxon>Rhododendron</taxon>
    </lineage>
</organism>